<dbReference type="Proteomes" id="UP000034087">
    <property type="component" value="Unassembled WGS sequence"/>
</dbReference>
<keyword evidence="4 7" id="KW-0808">Transferase</keyword>
<keyword evidence="5 7" id="KW-0949">S-adenosyl-L-methionine</keyword>
<sequence>MLNRKKHLGQHFLNNKKILEEMARAAEISKNDIVLEVGPGLGSLTEILAARAKKVIAVEKDRELIPILRERFRNYKNVEIIQGDILKIENWKVKIGNFKVVANLPYYITSRFLRLFLSQTEFGSKLMVLMVQKEVAERICAKPPKMNLLALSVQLYAKPEIIRKVSKGQFSPPPKVDSAIIKISLRRPTSKSEQILALAKIAFQQKRKMLRHSLKHVTCNIKHETRDSSFMLHDSRFNRRPEELSLEDWSGLTQHLLIKGESGE</sequence>
<dbReference type="PANTHER" id="PTHR11727">
    <property type="entry name" value="DIMETHYLADENOSINE TRANSFERASE"/>
    <property type="match status" value="1"/>
</dbReference>
<dbReference type="PROSITE" id="PS01131">
    <property type="entry name" value="RRNA_A_DIMETH"/>
    <property type="match status" value="1"/>
</dbReference>
<evidence type="ECO:0000313" key="10">
    <source>
        <dbReference type="EMBL" id="KKT59615.1"/>
    </source>
</evidence>
<name>A0A0G1IKD9_9BACT</name>
<dbReference type="SUPFAM" id="SSF53335">
    <property type="entry name" value="S-adenosyl-L-methionine-dependent methyltransferases"/>
    <property type="match status" value="1"/>
</dbReference>
<dbReference type="AlphaFoldDB" id="A0A0G1IKD9"/>
<dbReference type="InterPro" id="IPR020596">
    <property type="entry name" value="rRNA_Ade_Mease_Trfase_CS"/>
</dbReference>
<dbReference type="GO" id="GO:0052908">
    <property type="term" value="F:16S rRNA (adenine(1518)-N(6)/adenine(1519)-N(6))-dimethyltransferase activity"/>
    <property type="evidence" value="ECO:0007669"/>
    <property type="project" value="UniProtKB-EC"/>
</dbReference>
<dbReference type="GO" id="GO:0003723">
    <property type="term" value="F:RNA binding"/>
    <property type="evidence" value="ECO:0007669"/>
    <property type="project" value="UniProtKB-UniRule"/>
</dbReference>
<dbReference type="Gene3D" id="3.40.50.150">
    <property type="entry name" value="Vaccinia Virus protein VP39"/>
    <property type="match status" value="1"/>
</dbReference>
<dbReference type="PATRIC" id="fig|1618645.3.peg.701"/>
<comment type="caution">
    <text evidence="10">The sequence shown here is derived from an EMBL/GenBank/DDBJ whole genome shotgun (WGS) entry which is preliminary data.</text>
</comment>
<keyword evidence="3 7" id="KW-0489">Methyltransferase</keyword>
<dbReference type="Gene3D" id="1.10.8.100">
    <property type="entry name" value="Ribosomal RNA adenine dimethylase-like, domain 2"/>
    <property type="match status" value="1"/>
</dbReference>
<reference evidence="10 11" key="1">
    <citation type="journal article" date="2015" name="Nature">
        <title>rRNA introns, odd ribosomes, and small enigmatic genomes across a large radiation of phyla.</title>
        <authorList>
            <person name="Brown C.T."/>
            <person name="Hug L.A."/>
            <person name="Thomas B.C."/>
            <person name="Sharon I."/>
            <person name="Castelle C.J."/>
            <person name="Singh A."/>
            <person name="Wilkins M.J."/>
            <person name="Williams K.H."/>
            <person name="Banfield J.F."/>
        </authorList>
    </citation>
    <scope>NUCLEOTIDE SEQUENCE [LARGE SCALE GENOMIC DNA]</scope>
</reference>
<evidence type="ECO:0000256" key="4">
    <source>
        <dbReference type="ARBA" id="ARBA00022679"/>
    </source>
</evidence>
<feature type="binding site" evidence="7 8">
    <location>
        <position position="59"/>
    </location>
    <ligand>
        <name>S-adenosyl-L-methionine</name>
        <dbReference type="ChEBI" id="CHEBI:59789"/>
    </ligand>
</feature>
<dbReference type="PANTHER" id="PTHR11727:SF7">
    <property type="entry name" value="DIMETHYLADENOSINE TRANSFERASE-RELATED"/>
    <property type="match status" value="1"/>
</dbReference>
<feature type="binding site" evidence="7 8">
    <location>
        <position position="13"/>
    </location>
    <ligand>
        <name>S-adenosyl-L-methionine</name>
        <dbReference type="ChEBI" id="CHEBI:59789"/>
    </ligand>
</feature>
<evidence type="ECO:0000256" key="2">
    <source>
        <dbReference type="ARBA" id="ARBA00022552"/>
    </source>
</evidence>
<comment type="catalytic activity">
    <reaction evidence="7">
        <text>adenosine(1518)/adenosine(1519) in 16S rRNA + 4 S-adenosyl-L-methionine = N(6)-dimethyladenosine(1518)/N(6)-dimethyladenosine(1519) in 16S rRNA + 4 S-adenosyl-L-homocysteine + 4 H(+)</text>
        <dbReference type="Rhea" id="RHEA:19609"/>
        <dbReference type="Rhea" id="RHEA-COMP:10232"/>
        <dbReference type="Rhea" id="RHEA-COMP:10233"/>
        <dbReference type="ChEBI" id="CHEBI:15378"/>
        <dbReference type="ChEBI" id="CHEBI:57856"/>
        <dbReference type="ChEBI" id="CHEBI:59789"/>
        <dbReference type="ChEBI" id="CHEBI:74411"/>
        <dbReference type="ChEBI" id="CHEBI:74493"/>
        <dbReference type="EC" id="2.1.1.182"/>
    </reaction>
</comment>
<organism evidence="10 11">
    <name type="scientific">Candidatus Giovannonibacteria bacterium GW2011_GWA1_44_25</name>
    <dbReference type="NCBI Taxonomy" id="1618645"/>
    <lineage>
        <taxon>Bacteria</taxon>
        <taxon>Candidatus Giovannoniibacteriota</taxon>
    </lineage>
</organism>
<keyword evidence="2 7" id="KW-0698">rRNA processing</keyword>
<dbReference type="HAMAP" id="MF_00607">
    <property type="entry name" value="16SrRNA_methyltr_A"/>
    <property type="match status" value="1"/>
</dbReference>
<dbReference type="InterPro" id="IPR020598">
    <property type="entry name" value="rRNA_Ade_methylase_Trfase_N"/>
</dbReference>
<dbReference type="InterPro" id="IPR011530">
    <property type="entry name" value="rRNA_adenine_dimethylase"/>
</dbReference>
<dbReference type="EC" id="2.1.1.182" evidence="7"/>
<dbReference type="InterPro" id="IPR001737">
    <property type="entry name" value="KsgA/Erm"/>
</dbReference>
<keyword evidence="1 7" id="KW-0963">Cytoplasm</keyword>
<gene>
    <name evidence="7" type="primary">rsmA</name>
    <name evidence="7" type="synonym">ksgA</name>
    <name evidence="10" type="ORF">UW53_C0010G0025</name>
</gene>
<keyword evidence="6 7" id="KW-0694">RNA-binding</keyword>
<dbReference type="NCBIfam" id="TIGR00755">
    <property type="entry name" value="ksgA"/>
    <property type="match status" value="1"/>
</dbReference>
<dbReference type="GO" id="GO:0005829">
    <property type="term" value="C:cytosol"/>
    <property type="evidence" value="ECO:0007669"/>
    <property type="project" value="TreeGrafter"/>
</dbReference>
<evidence type="ECO:0000256" key="6">
    <source>
        <dbReference type="ARBA" id="ARBA00022884"/>
    </source>
</evidence>
<feature type="binding site" evidence="7 8">
    <location>
        <position position="11"/>
    </location>
    <ligand>
        <name>S-adenosyl-L-methionine</name>
        <dbReference type="ChEBI" id="CHEBI:59789"/>
    </ligand>
</feature>
<proteinExistence type="inferred from homology"/>
<evidence type="ECO:0000256" key="1">
    <source>
        <dbReference type="ARBA" id="ARBA00022490"/>
    </source>
</evidence>
<accession>A0A0G1IKD9</accession>
<dbReference type="Pfam" id="PF00398">
    <property type="entry name" value="RrnaAD"/>
    <property type="match status" value="1"/>
</dbReference>
<evidence type="ECO:0000256" key="5">
    <source>
        <dbReference type="ARBA" id="ARBA00022691"/>
    </source>
</evidence>
<dbReference type="SMART" id="SM00650">
    <property type="entry name" value="rADc"/>
    <property type="match status" value="1"/>
</dbReference>
<dbReference type="PROSITE" id="PS51689">
    <property type="entry name" value="SAM_RNA_A_N6_MT"/>
    <property type="match status" value="1"/>
</dbReference>
<dbReference type="EMBL" id="LCIR01000010">
    <property type="protein sequence ID" value="KKT59615.1"/>
    <property type="molecule type" value="Genomic_DNA"/>
</dbReference>
<evidence type="ECO:0000259" key="9">
    <source>
        <dbReference type="SMART" id="SM00650"/>
    </source>
</evidence>
<feature type="binding site" evidence="7 8">
    <location>
        <position position="84"/>
    </location>
    <ligand>
        <name>S-adenosyl-L-methionine</name>
        <dbReference type="ChEBI" id="CHEBI:59789"/>
    </ligand>
</feature>
<evidence type="ECO:0000313" key="11">
    <source>
        <dbReference type="Proteomes" id="UP000034087"/>
    </source>
</evidence>
<protein>
    <recommendedName>
        <fullName evidence="7">Ribosomal RNA small subunit methyltransferase A</fullName>
        <ecNumber evidence="7">2.1.1.182</ecNumber>
    </recommendedName>
    <alternativeName>
        <fullName evidence="7">16S rRNA (adenine(1518)-N(6)/adenine(1519)-N(6))-dimethyltransferase</fullName>
    </alternativeName>
    <alternativeName>
        <fullName evidence="7">16S rRNA dimethyladenosine transferase</fullName>
    </alternativeName>
    <alternativeName>
        <fullName evidence="7">16S rRNA dimethylase</fullName>
    </alternativeName>
    <alternativeName>
        <fullName evidence="7">S-adenosylmethionine-6-N', N'-adenosyl(rRNA) dimethyltransferase</fullName>
    </alternativeName>
</protein>
<comment type="function">
    <text evidence="7">Specifically dimethylates two adjacent adenosines (A1518 and A1519) in the loop of a conserved hairpin near the 3'-end of 16S rRNA in the 30S particle. May play a critical role in biogenesis of 30S subunits.</text>
</comment>
<feature type="domain" description="Ribosomal RNA adenine methylase transferase N-terminal" evidence="9">
    <location>
        <begin position="18"/>
        <end position="187"/>
    </location>
</feature>
<dbReference type="InterPro" id="IPR023165">
    <property type="entry name" value="rRNA_Ade_diMease-like_C"/>
</dbReference>
<feature type="binding site" evidence="7 8">
    <location>
        <position position="38"/>
    </location>
    <ligand>
        <name>S-adenosyl-L-methionine</name>
        <dbReference type="ChEBI" id="CHEBI:59789"/>
    </ligand>
</feature>
<dbReference type="InterPro" id="IPR029063">
    <property type="entry name" value="SAM-dependent_MTases_sf"/>
</dbReference>
<comment type="subcellular location">
    <subcellularLocation>
        <location evidence="7">Cytoplasm</location>
    </subcellularLocation>
</comment>
<evidence type="ECO:0000256" key="7">
    <source>
        <dbReference type="HAMAP-Rule" id="MF_00607"/>
    </source>
</evidence>
<comment type="similarity">
    <text evidence="7">Belongs to the class I-like SAM-binding methyltransferase superfamily. rRNA adenine N(6)-methyltransferase family. RsmA subfamily.</text>
</comment>
<evidence type="ECO:0000256" key="3">
    <source>
        <dbReference type="ARBA" id="ARBA00022603"/>
    </source>
</evidence>
<feature type="binding site" evidence="7 8">
    <location>
        <position position="103"/>
    </location>
    <ligand>
        <name>S-adenosyl-L-methionine</name>
        <dbReference type="ChEBI" id="CHEBI:59789"/>
    </ligand>
</feature>
<evidence type="ECO:0000256" key="8">
    <source>
        <dbReference type="PROSITE-ProRule" id="PRU01026"/>
    </source>
</evidence>
<dbReference type="CDD" id="cd02440">
    <property type="entry name" value="AdoMet_MTases"/>
    <property type="match status" value="1"/>
</dbReference>